<dbReference type="EMBL" id="DS995722">
    <property type="protein sequence ID" value="EGE02347.1"/>
    <property type="molecule type" value="Genomic_DNA"/>
</dbReference>
<accession>F2PKC9</accession>
<proteinExistence type="predicted"/>
<dbReference type="AlphaFoldDB" id="F2PKC9"/>
<sequence length="195" mass="21778">MNVIIDTALGHSKGPLPLVQVQSFGPLHPQLLDPHPQPMVMITTGGDEEEEEEGRQRIYKEERRVPTLLSRQAEAMEGTGKQGDDVIRPPVKNYACKRLAGSFLCCLDQILFWRKSFWDKSWAAASVPSHAIGGVNLARELITILPRFKLLYIKTQRQHIECESLFNGPMLLSVLITLTESRAMVGGSIDVSLLM</sequence>
<dbReference type="HOGENOM" id="CLU_1397244_0_0_1"/>
<dbReference type="Proteomes" id="UP000009169">
    <property type="component" value="Unassembled WGS sequence"/>
</dbReference>
<gene>
    <name evidence="1" type="ORF">TEQG_01385</name>
</gene>
<evidence type="ECO:0000313" key="2">
    <source>
        <dbReference type="Proteomes" id="UP000009169"/>
    </source>
</evidence>
<protein>
    <submittedName>
        <fullName evidence="1">Uncharacterized protein</fullName>
    </submittedName>
</protein>
<keyword evidence="2" id="KW-1185">Reference proteome</keyword>
<reference evidence="2" key="1">
    <citation type="journal article" date="2012" name="MBio">
        <title>Comparative genome analysis of Trichophyton rubrum and related dermatophytes reveals candidate genes involved in infection.</title>
        <authorList>
            <person name="Martinez D.A."/>
            <person name="Oliver B.G."/>
            <person name="Graeser Y."/>
            <person name="Goldberg J.M."/>
            <person name="Li W."/>
            <person name="Martinez-Rossi N.M."/>
            <person name="Monod M."/>
            <person name="Shelest E."/>
            <person name="Barton R.C."/>
            <person name="Birch E."/>
            <person name="Brakhage A.A."/>
            <person name="Chen Z."/>
            <person name="Gurr S.J."/>
            <person name="Heiman D."/>
            <person name="Heitman J."/>
            <person name="Kosti I."/>
            <person name="Rossi A."/>
            <person name="Saif S."/>
            <person name="Samalova M."/>
            <person name="Saunders C.W."/>
            <person name="Shea T."/>
            <person name="Summerbell R.C."/>
            <person name="Xu J."/>
            <person name="Young S."/>
            <person name="Zeng Q."/>
            <person name="Birren B.W."/>
            <person name="Cuomo C.A."/>
            <person name="White T.C."/>
        </authorList>
    </citation>
    <scope>NUCLEOTIDE SEQUENCE [LARGE SCALE GENOMIC DNA]</scope>
    <source>
        <strain evidence="2">ATCC MYA-4606 / CBS 127.97</strain>
    </source>
</reference>
<organism evidence="1 2">
    <name type="scientific">Trichophyton equinum (strain ATCC MYA-4606 / CBS 127.97)</name>
    <name type="common">Horse ringworm fungus</name>
    <dbReference type="NCBI Taxonomy" id="559882"/>
    <lineage>
        <taxon>Eukaryota</taxon>
        <taxon>Fungi</taxon>
        <taxon>Dikarya</taxon>
        <taxon>Ascomycota</taxon>
        <taxon>Pezizomycotina</taxon>
        <taxon>Eurotiomycetes</taxon>
        <taxon>Eurotiomycetidae</taxon>
        <taxon>Onygenales</taxon>
        <taxon>Arthrodermataceae</taxon>
        <taxon>Trichophyton</taxon>
    </lineage>
</organism>
<name>F2PKC9_TRIEC</name>
<evidence type="ECO:0000313" key="1">
    <source>
        <dbReference type="EMBL" id="EGE02347.1"/>
    </source>
</evidence>
<dbReference type="VEuPathDB" id="FungiDB:TEQG_01385"/>